<dbReference type="EMBL" id="OW240914">
    <property type="protein sequence ID" value="CAH2275208.1"/>
    <property type="molecule type" value="Genomic_DNA"/>
</dbReference>
<organism evidence="1 2">
    <name type="scientific">Pelobates cultripes</name>
    <name type="common">Western spadefoot toad</name>
    <dbReference type="NCBI Taxonomy" id="61616"/>
    <lineage>
        <taxon>Eukaryota</taxon>
        <taxon>Metazoa</taxon>
        <taxon>Chordata</taxon>
        <taxon>Craniata</taxon>
        <taxon>Vertebrata</taxon>
        <taxon>Euteleostomi</taxon>
        <taxon>Amphibia</taxon>
        <taxon>Batrachia</taxon>
        <taxon>Anura</taxon>
        <taxon>Pelobatoidea</taxon>
        <taxon>Pelobatidae</taxon>
        <taxon>Pelobates</taxon>
    </lineage>
</organism>
<evidence type="ECO:0000313" key="1">
    <source>
        <dbReference type="EMBL" id="CAH2275208.1"/>
    </source>
</evidence>
<dbReference type="Proteomes" id="UP001295444">
    <property type="component" value="Chromosome 03"/>
</dbReference>
<proteinExistence type="predicted"/>
<protein>
    <submittedName>
        <fullName evidence="1">Uncharacterized protein</fullName>
    </submittedName>
</protein>
<sequence>MVAEDLQQVERVICKLKTHYYRQGNRAGKLLAYQLKERTSHMKIPYLLDGTGSKQISPKMMVDEFAAFYEALYNLSFDPSQHQPTQPEILYFLDGVGLPQLSSDQAASVDRPITMDEVSKALKDTPRHKALGPDGFSTYYYNVFEDQLIAHDSPV</sequence>
<accession>A0AAD1RNI8</accession>
<evidence type="ECO:0000313" key="2">
    <source>
        <dbReference type="Proteomes" id="UP001295444"/>
    </source>
</evidence>
<reference evidence="1" key="1">
    <citation type="submission" date="2022-03" db="EMBL/GenBank/DDBJ databases">
        <authorList>
            <person name="Alioto T."/>
            <person name="Alioto T."/>
            <person name="Gomez Garrido J."/>
        </authorList>
    </citation>
    <scope>NUCLEOTIDE SEQUENCE</scope>
</reference>
<gene>
    <name evidence="1" type="ORF">PECUL_23A061516</name>
</gene>
<keyword evidence="2" id="KW-1185">Reference proteome</keyword>
<dbReference type="AlphaFoldDB" id="A0AAD1RNI8"/>
<name>A0AAD1RNI8_PELCU</name>